<evidence type="ECO:0000313" key="8">
    <source>
        <dbReference type="EMBL" id="MEJ8816242.1"/>
    </source>
</evidence>
<gene>
    <name evidence="8" type="ORF">WKW77_34710</name>
</gene>
<dbReference type="Pfam" id="PF00486">
    <property type="entry name" value="Trans_reg_C"/>
    <property type="match status" value="1"/>
</dbReference>
<dbReference type="SMART" id="SM00448">
    <property type="entry name" value="REC"/>
    <property type="match status" value="1"/>
</dbReference>
<dbReference type="RefSeq" id="WP_340361433.1">
    <property type="nucleotide sequence ID" value="NZ_JBBKZU010000038.1"/>
</dbReference>
<dbReference type="EMBL" id="JBBKZU010000038">
    <property type="protein sequence ID" value="MEJ8816242.1"/>
    <property type="molecule type" value="Genomic_DNA"/>
</dbReference>
<keyword evidence="2" id="KW-0902">Two-component regulatory system</keyword>
<name>A0ABU8VSX1_9BURK</name>
<keyword evidence="1 4" id="KW-0597">Phosphoprotein</keyword>
<dbReference type="InterPro" id="IPR036388">
    <property type="entry name" value="WH-like_DNA-bd_sf"/>
</dbReference>
<dbReference type="Gene3D" id="1.10.10.10">
    <property type="entry name" value="Winged helix-like DNA-binding domain superfamily/Winged helix DNA-binding domain"/>
    <property type="match status" value="1"/>
</dbReference>
<dbReference type="PANTHER" id="PTHR48111">
    <property type="entry name" value="REGULATOR OF RPOS"/>
    <property type="match status" value="1"/>
</dbReference>
<dbReference type="Gene3D" id="6.10.250.690">
    <property type="match status" value="1"/>
</dbReference>
<organism evidence="8 9">
    <name type="scientific">Variovorax ureilyticus</name>
    <dbReference type="NCBI Taxonomy" id="1836198"/>
    <lineage>
        <taxon>Bacteria</taxon>
        <taxon>Pseudomonadati</taxon>
        <taxon>Pseudomonadota</taxon>
        <taxon>Betaproteobacteria</taxon>
        <taxon>Burkholderiales</taxon>
        <taxon>Comamonadaceae</taxon>
        <taxon>Variovorax</taxon>
    </lineage>
</organism>
<dbReference type="InterPro" id="IPR016032">
    <property type="entry name" value="Sig_transdc_resp-reg_C-effctor"/>
</dbReference>
<feature type="DNA-binding region" description="OmpR/PhoB-type" evidence="5">
    <location>
        <begin position="126"/>
        <end position="225"/>
    </location>
</feature>
<evidence type="ECO:0000313" key="9">
    <source>
        <dbReference type="Proteomes" id="UP001365846"/>
    </source>
</evidence>
<sequence>MRIAALDDEPCQLDLIRHTMEAIGHECHGFTEGKVLLRDLRHQSYDLLILDWSLPDVQGPSVVRWIREDLNSRIPILFVTNRREEQDMVEGLAAGADDFMVKPIRLRELEARVRALLRRSYSALHGTDLHVGDYQFSAATHTLRIKGQAVELSHREYDLAFLLFQNIGRLLSREHLREAVWGEINERASRTLDTHISRLRSKLELVPSNGFLLSAVYGLGYRLECTGDDLIDPFNPTRSPSAGDTSK</sequence>
<evidence type="ECO:0000256" key="3">
    <source>
        <dbReference type="ARBA" id="ARBA00023125"/>
    </source>
</evidence>
<dbReference type="Gene3D" id="3.40.50.2300">
    <property type="match status" value="1"/>
</dbReference>
<dbReference type="SUPFAM" id="SSF46894">
    <property type="entry name" value="C-terminal effector domain of the bipartite response regulators"/>
    <property type="match status" value="1"/>
</dbReference>
<dbReference type="PANTHER" id="PTHR48111:SF40">
    <property type="entry name" value="PHOSPHATE REGULON TRANSCRIPTIONAL REGULATORY PROTEIN PHOB"/>
    <property type="match status" value="1"/>
</dbReference>
<protein>
    <submittedName>
        <fullName evidence="8">Response regulator transcription factor</fullName>
    </submittedName>
</protein>
<dbReference type="CDD" id="cd17574">
    <property type="entry name" value="REC_OmpR"/>
    <property type="match status" value="1"/>
</dbReference>
<evidence type="ECO:0000259" key="7">
    <source>
        <dbReference type="PROSITE" id="PS51755"/>
    </source>
</evidence>
<dbReference type="SMART" id="SM00862">
    <property type="entry name" value="Trans_reg_C"/>
    <property type="match status" value="1"/>
</dbReference>
<dbReference type="Pfam" id="PF00072">
    <property type="entry name" value="Response_reg"/>
    <property type="match status" value="1"/>
</dbReference>
<feature type="domain" description="Response regulatory" evidence="6">
    <location>
        <begin position="2"/>
        <end position="117"/>
    </location>
</feature>
<evidence type="ECO:0000256" key="5">
    <source>
        <dbReference type="PROSITE-ProRule" id="PRU01091"/>
    </source>
</evidence>
<dbReference type="InterPro" id="IPR039420">
    <property type="entry name" value="WalR-like"/>
</dbReference>
<evidence type="ECO:0000256" key="2">
    <source>
        <dbReference type="ARBA" id="ARBA00023012"/>
    </source>
</evidence>
<dbReference type="InterPro" id="IPR001789">
    <property type="entry name" value="Sig_transdc_resp-reg_receiver"/>
</dbReference>
<keyword evidence="3 5" id="KW-0238">DNA-binding</keyword>
<comment type="caution">
    <text evidence="8">The sequence shown here is derived from an EMBL/GenBank/DDBJ whole genome shotgun (WGS) entry which is preliminary data.</text>
</comment>
<proteinExistence type="predicted"/>
<dbReference type="PROSITE" id="PS50110">
    <property type="entry name" value="RESPONSE_REGULATORY"/>
    <property type="match status" value="1"/>
</dbReference>
<accession>A0ABU8VSX1</accession>
<dbReference type="CDD" id="cd00383">
    <property type="entry name" value="trans_reg_C"/>
    <property type="match status" value="1"/>
</dbReference>
<evidence type="ECO:0000256" key="1">
    <source>
        <dbReference type="ARBA" id="ARBA00022553"/>
    </source>
</evidence>
<keyword evidence="9" id="KW-1185">Reference proteome</keyword>
<dbReference type="PROSITE" id="PS51755">
    <property type="entry name" value="OMPR_PHOB"/>
    <property type="match status" value="1"/>
</dbReference>
<evidence type="ECO:0000259" key="6">
    <source>
        <dbReference type="PROSITE" id="PS50110"/>
    </source>
</evidence>
<feature type="modified residue" description="4-aspartylphosphate" evidence="4">
    <location>
        <position position="51"/>
    </location>
</feature>
<dbReference type="InterPro" id="IPR011006">
    <property type="entry name" value="CheY-like_superfamily"/>
</dbReference>
<dbReference type="Proteomes" id="UP001365846">
    <property type="component" value="Unassembled WGS sequence"/>
</dbReference>
<reference evidence="8 9" key="1">
    <citation type="submission" date="2024-03" db="EMBL/GenBank/DDBJ databases">
        <title>Novel species of the genus Variovorax.</title>
        <authorList>
            <person name="Liu Q."/>
            <person name="Xin Y.-H."/>
        </authorList>
    </citation>
    <scope>NUCLEOTIDE SEQUENCE [LARGE SCALE GENOMIC DNA]</scope>
    <source>
        <strain evidence="8 9">KACC 18899</strain>
    </source>
</reference>
<dbReference type="InterPro" id="IPR001867">
    <property type="entry name" value="OmpR/PhoB-type_DNA-bd"/>
</dbReference>
<evidence type="ECO:0000256" key="4">
    <source>
        <dbReference type="PROSITE-ProRule" id="PRU00169"/>
    </source>
</evidence>
<dbReference type="SUPFAM" id="SSF52172">
    <property type="entry name" value="CheY-like"/>
    <property type="match status" value="1"/>
</dbReference>
<feature type="domain" description="OmpR/PhoB-type" evidence="7">
    <location>
        <begin position="126"/>
        <end position="225"/>
    </location>
</feature>